<protein>
    <submittedName>
        <fullName evidence="2">Uncharacterized protein</fullName>
    </submittedName>
</protein>
<keyword evidence="3" id="KW-1185">Reference proteome</keyword>
<reference evidence="2 3" key="1">
    <citation type="submission" date="2014-10" db="EMBL/GenBank/DDBJ databases">
        <title>Draft genome of the hookworm Ancylostoma caninum.</title>
        <authorList>
            <person name="Mitreva M."/>
        </authorList>
    </citation>
    <scope>NUCLEOTIDE SEQUENCE [LARGE SCALE GENOMIC DNA]</scope>
    <source>
        <strain evidence="2 3">Baltimore</strain>
    </source>
</reference>
<dbReference type="AlphaFoldDB" id="A0A368GIU6"/>
<dbReference type="EMBL" id="JOJR01000133">
    <property type="protein sequence ID" value="RCN44311.1"/>
    <property type="molecule type" value="Genomic_DNA"/>
</dbReference>
<evidence type="ECO:0000313" key="2">
    <source>
        <dbReference type="EMBL" id="RCN44311.1"/>
    </source>
</evidence>
<gene>
    <name evidence="2" type="ORF">ANCCAN_09743</name>
</gene>
<feature type="chain" id="PRO_5016867391" evidence="1">
    <location>
        <begin position="17"/>
        <end position="61"/>
    </location>
</feature>
<accession>A0A368GIU6</accession>
<comment type="caution">
    <text evidence="2">The sequence shown here is derived from an EMBL/GenBank/DDBJ whole genome shotgun (WGS) entry which is preliminary data.</text>
</comment>
<proteinExistence type="predicted"/>
<feature type="signal peptide" evidence="1">
    <location>
        <begin position="1"/>
        <end position="16"/>
    </location>
</feature>
<evidence type="ECO:0000313" key="3">
    <source>
        <dbReference type="Proteomes" id="UP000252519"/>
    </source>
</evidence>
<dbReference type="Proteomes" id="UP000252519">
    <property type="component" value="Unassembled WGS sequence"/>
</dbReference>
<keyword evidence="1" id="KW-0732">Signal</keyword>
<name>A0A368GIU6_ANCCA</name>
<sequence>MRVLFISLCVLEAIGAEKFLSFTKAELCEAEPHLSMCRQQARAHDVKSFSEKDLKEMVGVR</sequence>
<evidence type="ECO:0000256" key="1">
    <source>
        <dbReference type="SAM" id="SignalP"/>
    </source>
</evidence>
<organism evidence="2 3">
    <name type="scientific">Ancylostoma caninum</name>
    <name type="common">Dog hookworm</name>
    <dbReference type="NCBI Taxonomy" id="29170"/>
    <lineage>
        <taxon>Eukaryota</taxon>
        <taxon>Metazoa</taxon>
        <taxon>Ecdysozoa</taxon>
        <taxon>Nematoda</taxon>
        <taxon>Chromadorea</taxon>
        <taxon>Rhabditida</taxon>
        <taxon>Rhabditina</taxon>
        <taxon>Rhabditomorpha</taxon>
        <taxon>Strongyloidea</taxon>
        <taxon>Ancylostomatidae</taxon>
        <taxon>Ancylostomatinae</taxon>
        <taxon>Ancylostoma</taxon>
    </lineage>
</organism>